<feature type="region of interest" description="Disordered" evidence="6">
    <location>
        <begin position="171"/>
        <end position="259"/>
    </location>
</feature>
<keyword evidence="4" id="KW-0804">Transcription</keyword>
<protein>
    <recommendedName>
        <fullName evidence="7">BHLH domain-containing protein</fullName>
    </recommendedName>
</protein>
<dbReference type="PROSITE" id="PS50888">
    <property type="entry name" value="BHLH"/>
    <property type="match status" value="1"/>
</dbReference>
<evidence type="ECO:0000256" key="2">
    <source>
        <dbReference type="ARBA" id="ARBA00005510"/>
    </source>
</evidence>
<evidence type="ECO:0000256" key="1">
    <source>
        <dbReference type="ARBA" id="ARBA00004123"/>
    </source>
</evidence>
<evidence type="ECO:0000256" key="5">
    <source>
        <dbReference type="ARBA" id="ARBA00023242"/>
    </source>
</evidence>
<keyword evidence="9" id="KW-1185">Reference proteome</keyword>
<name>A0A8J5KUZ3_ZINOF</name>
<keyword evidence="5" id="KW-0539">Nucleus</keyword>
<keyword evidence="3" id="KW-0805">Transcription regulation</keyword>
<dbReference type="Proteomes" id="UP000734854">
    <property type="component" value="Unassembled WGS sequence"/>
</dbReference>
<dbReference type="Gene3D" id="4.10.280.10">
    <property type="entry name" value="Helix-loop-helix DNA-binding domain"/>
    <property type="match status" value="1"/>
</dbReference>
<comment type="subcellular location">
    <subcellularLocation>
        <location evidence="1">Nucleus</location>
    </subcellularLocation>
</comment>
<dbReference type="InterPro" id="IPR024097">
    <property type="entry name" value="bHLH_ZIP_TF"/>
</dbReference>
<dbReference type="InterPro" id="IPR011598">
    <property type="entry name" value="bHLH_dom"/>
</dbReference>
<evidence type="ECO:0000313" key="9">
    <source>
        <dbReference type="Proteomes" id="UP000734854"/>
    </source>
</evidence>
<evidence type="ECO:0000256" key="6">
    <source>
        <dbReference type="SAM" id="MobiDB-lite"/>
    </source>
</evidence>
<comment type="caution">
    <text evidence="8">The sequence shown here is derived from an EMBL/GenBank/DDBJ whole genome shotgun (WGS) entry which is preliminary data.</text>
</comment>
<dbReference type="SMART" id="SM00353">
    <property type="entry name" value="HLH"/>
    <property type="match status" value="1"/>
</dbReference>
<dbReference type="SUPFAM" id="SSF47459">
    <property type="entry name" value="HLH, helix-loop-helix DNA-binding domain"/>
    <property type="match status" value="1"/>
</dbReference>
<dbReference type="PANTHER" id="PTHR12565">
    <property type="entry name" value="STEROL REGULATORY ELEMENT-BINDING PROTEIN"/>
    <property type="match status" value="1"/>
</dbReference>
<dbReference type="GO" id="GO:0046983">
    <property type="term" value="F:protein dimerization activity"/>
    <property type="evidence" value="ECO:0007669"/>
    <property type="project" value="InterPro"/>
</dbReference>
<evidence type="ECO:0000313" key="8">
    <source>
        <dbReference type="EMBL" id="KAG6500378.1"/>
    </source>
</evidence>
<dbReference type="Pfam" id="PF00010">
    <property type="entry name" value="HLH"/>
    <property type="match status" value="1"/>
</dbReference>
<accession>A0A8J5KUZ3</accession>
<sequence length="354" mass="38966">MVCSTVDNTCSSEIAIANGTLGWPLSASPDCTYNTLECYGFLSSGKCKKDLLFSLNRRSRRDTERAISILPLMSYSLACIWPIPPLIRVPDICASDRLILKGESNLMGEYARSSSCFEPSCLSAMEMDYGLDFMTSQFEECTMEISSLGLMSCFDQDYLSNYSSSPDHLLASPLLPQPLPSSTAPELSQGGGRKRRSLEQGEFGLTTDIKITNNKNSSGNGKRARGNSKEAGKSKEVVHVRARRGQATDSHSLAERSRRERINERMRCLQDLVPGCYKSMGMAGMLDEIINYVQSLQNQIEFLSLKLLAACSVNDHHCLDMEAIAAPQGGNELLVARDEYYGTGNSSFSVTMPF</sequence>
<feature type="compositionally biased region" description="Basic and acidic residues" evidence="6">
    <location>
        <begin position="227"/>
        <end position="239"/>
    </location>
</feature>
<dbReference type="PANTHER" id="PTHR12565:SF367">
    <property type="entry name" value="TRANSCRIPTION FACTOR BHLH75"/>
    <property type="match status" value="1"/>
</dbReference>
<dbReference type="EMBL" id="JACMSC010000011">
    <property type="protein sequence ID" value="KAG6500378.1"/>
    <property type="molecule type" value="Genomic_DNA"/>
</dbReference>
<evidence type="ECO:0000259" key="7">
    <source>
        <dbReference type="PROSITE" id="PS50888"/>
    </source>
</evidence>
<dbReference type="AlphaFoldDB" id="A0A8J5KUZ3"/>
<dbReference type="GO" id="GO:0003700">
    <property type="term" value="F:DNA-binding transcription factor activity"/>
    <property type="evidence" value="ECO:0007669"/>
    <property type="project" value="TreeGrafter"/>
</dbReference>
<dbReference type="CDD" id="cd18919">
    <property type="entry name" value="bHLH_AtBPE_like"/>
    <property type="match status" value="1"/>
</dbReference>
<evidence type="ECO:0000256" key="4">
    <source>
        <dbReference type="ARBA" id="ARBA00023163"/>
    </source>
</evidence>
<reference evidence="8 9" key="1">
    <citation type="submission" date="2020-08" db="EMBL/GenBank/DDBJ databases">
        <title>Plant Genome Project.</title>
        <authorList>
            <person name="Zhang R.-G."/>
        </authorList>
    </citation>
    <scope>NUCLEOTIDE SEQUENCE [LARGE SCALE GENOMIC DNA]</scope>
    <source>
        <tissue evidence="8">Rhizome</tissue>
    </source>
</reference>
<evidence type="ECO:0000256" key="3">
    <source>
        <dbReference type="ARBA" id="ARBA00023015"/>
    </source>
</evidence>
<organism evidence="8 9">
    <name type="scientific">Zingiber officinale</name>
    <name type="common">Ginger</name>
    <name type="synonym">Amomum zingiber</name>
    <dbReference type="NCBI Taxonomy" id="94328"/>
    <lineage>
        <taxon>Eukaryota</taxon>
        <taxon>Viridiplantae</taxon>
        <taxon>Streptophyta</taxon>
        <taxon>Embryophyta</taxon>
        <taxon>Tracheophyta</taxon>
        <taxon>Spermatophyta</taxon>
        <taxon>Magnoliopsida</taxon>
        <taxon>Liliopsida</taxon>
        <taxon>Zingiberales</taxon>
        <taxon>Zingiberaceae</taxon>
        <taxon>Zingiber</taxon>
    </lineage>
</organism>
<gene>
    <name evidence="8" type="ORF">ZIOFF_040223</name>
</gene>
<feature type="compositionally biased region" description="Polar residues" evidence="6">
    <location>
        <begin position="209"/>
        <end position="220"/>
    </location>
</feature>
<dbReference type="InterPro" id="IPR036638">
    <property type="entry name" value="HLH_DNA-bd_sf"/>
</dbReference>
<feature type="compositionally biased region" description="Low complexity" evidence="6">
    <location>
        <begin position="171"/>
        <end position="185"/>
    </location>
</feature>
<feature type="domain" description="BHLH" evidence="7">
    <location>
        <begin position="246"/>
        <end position="296"/>
    </location>
</feature>
<comment type="similarity">
    <text evidence="2">Belongs to the bHLH protein family.</text>
</comment>
<dbReference type="GO" id="GO:0005634">
    <property type="term" value="C:nucleus"/>
    <property type="evidence" value="ECO:0007669"/>
    <property type="project" value="UniProtKB-SubCell"/>
</dbReference>
<proteinExistence type="inferred from homology"/>